<organism evidence="4 5">
    <name type="scientific">Serinibacter arcticus</name>
    <dbReference type="NCBI Taxonomy" id="1655435"/>
    <lineage>
        <taxon>Bacteria</taxon>
        <taxon>Bacillati</taxon>
        <taxon>Actinomycetota</taxon>
        <taxon>Actinomycetes</taxon>
        <taxon>Micrococcales</taxon>
        <taxon>Beutenbergiaceae</taxon>
        <taxon>Serinibacter</taxon>
    </lineage>
</organism>
<feature type="active site" description="Acyl-thioester intermediate" evidence="2">
    <location>
        <position position="212"/>
    </location>
</feature>
<dbReference type="Gene3D" id="2.40.260.10">
    <property type="entry name" value="Sortase"/>
    <property type="match status" value="1"/>
</dbReference>
<gene>
    <name evidence="4" type="ORF">C8046_09350</name>
</gene>
<dbReference type="InterPro" id="IPR042002">
    <property type="entry name" value="Sortase_C"/>
</dbReference>
<keyword evidence="1" id="KW-0378">Hydrolase</keyword>
<evidence type="ECO:0000256" key="2">
    <source>
        <dbReference type="PIRSR" id="PIRSR605754-1"/>
    </source>
</evidence>
<feature type="active site" description="Proton donor/acceptor" evidence="2">
    <location>
        <position position="150"/>
    </location>
</feature>
<dbReference type="NCBIfam" id="NF033745">
    <property type="entry name" value="class_C_sortase"/>
    <property type="match status" value="1"/>
</dbReference>
<dbReference type="EMBL" id="PYHR01000002">
    <property type="protein sequence ID" value="PWD52473.1"/>
    <property type="molecule type" value="Genomic_DNA"/>
</dbReference>
<dbReference type="InterPro" id="IPR023365">
    <property type="entry name" value="Sortase_dom-sf"/>
</dbReference>
<proteinExistence type="predicted"/>
<reference evidence="4 5" key="1">
    <citation type="submission" date="2018-03" db="EMBL/GenBank/DDBJ databases">
        <title>Genome assembly of novel Miniimonas species PCH200.</title>
        <authorList>
            <person name="Thakur V."/>
            <person name="Kumar V."/>
            <person name="Singh D."/>
        </authorList>
    </citation>
    <scope>NUCLEOTIDE SEQUENCE [LARGE SCALE GENOMIC DNA]</scope>
    <source>
        <strain evidence="4 5">PCH200</strain>
    </source>
</reference>
<keyword evidence="5" id="KW-1185">Reference proteome</keyword>
<sequence>MLPFVVALLFLGGTVTVLYPTGSAWVHQYQQAQVLAEYGDQVRQLDPTGREESLALAHRYNELLTGGAVVGSFRNVPVGDGAEQPEMDYRQQLNAGPTGSMGRVKIPAIDVDLPIYHGTSDEVLLEGVGHLEGTALPVGGPSTHSVLTAHRGLAEAELFTNLDRVVEGDTFTIEVFGEVLTYRVRSTQVVEPSDTETLYPVAGEDLVTLVTCTPLGINTQRILVTGERVIPTPIADLEAEGAPSDLPRFPWWAVILGGVVLAVGTYVWLMGRPITRGAHRRP</sequence>
<keyword evidence="3" id="KW-0812">Transmembrane</keyword>
<evidence type="ECO:0000313" key="4">
    <source>
        <dbReference type="EMBL" id="PWD52473.1"/>
    </source>
</evidence>
<evidence type="ECO:0000313" key="5">
    <source>
        <dbReference type="Proteomes" id="UP000245166"/>
    </source>
</evidence>
<accession>A0A2U1ZZT5</accession>
<dbReference type="NCBIfam" id="TIGR01076">
    <property type="entry name" value="sortase_fam"/>
    <property type="match status" value="1"/>
</dbReference>
<dbReference type="AlphaFoldDB" id="A0A2U1ZZT5"/>
<dbReference type="OrthoDB" id="5242161at2"/>
<name>A0A2U1ZZT5_9MICO</name>
<dbReference type="GO" id="GO:0016787">
    <property type="term" value="F:hydrolase activity"/>
    <property type="evidence" value="ECO:0007669"/>
    <property type="project" value="UniProtKB-KW"/>
</dbReference>
<dbReference type="Pfam" id="PF04203">
    <property type="entry name" value="Sortase"/>
    <property type="match status" value="1"/>
</dbReference>
<dbReference type="InterPro" id="IPR005754">
    <property type="entry name" value="Sortase"/>
</dbReference>
<keyword evidence="3" id="KW-0472">Membrane</keyword>
<protein>
    <submittedName>
        <fullName evidence="4">Class C sortase</fullName>
    </submittedName>
</protein>
<dbReference type="SUPFAM" id="SSF63817">
    <property type="entry name" value="Sortase"/>
    <property type="match status" value="1"/>
</dbReference>
<feature type="transmembrane region" description="Helical" evidence="3">
    <location>
        <begin position="249"/>
        <end position="271"/>
    </location>
</feature>
<dbReference type="Proteomes" id="UP000245166">
    <property type="component" value="Unassembled WGS sequence"/>
</dbReference>
<comment type="caution">
    <text evidence="4">The sequence shown here is derived from an EMBL/GenBank/DDBJ whole genome shotgun (WGS) entry which is preliminary data.</text>
</comment>
<evidence type="ECO:0000256" key="3">
    <source>
        <dbReference type="SAM" id="Phobius"/>
    </source>
</evidence>
<dbReference type="CDD" id="cd05827">
    <property type="entry name" value="Sortase_C"/>
    <property type="match status" value="1"/>
</dbReference>
<keyword evidence="3" id="KW-1133">Transmembrane helix</keyword>
<evidence type="ECO:0000256" key="1">
    <source>
        <dbReference type="ARBA" id="ARBA00022801"/>
    </source>
</evidence>